<dbReference type="Pfam" id="PF00326">
    <property type="entry name" value="Peptidase_S9"/>
    <property type="match status" value="1"/>
</dbReference>
<dbReference type="GO" id="GO:0006508">
    <property type="term" value="P:proteolysis"/>
    <property type="evidence" value="ECO:0007669"/>
    <property type="project" value="InterPro"/>
</dbReference>
<dbReference type="EMBL" id="FNXF01000011">
    <property type="protein sequence ID" value="SEI00984.1"/>
    <property type="molecule type" value="Genomic_DNA"/>
</dbReference>
<keyword evidence="1" id="KW-0378">Hydrolase</keyword>
<dbReference type="GO" id="GO:0004252">
    <property type="term" value="F:serine-type endopeptidase activity"/>
    <property type="evidence" value="ECO:0007669"/>
    <property type="project" value="TreeGrafter"/>
</dbReference>
<feature type="region of interest" description="Disordered" evidence="2">
    <location>
        <begin position="659"/>
        <end position="681"/>
    </location>
</feature>
<sequence length="681" mass="74927">MRNLTGSITLLLAFACTAVAAKPITLEQTVGIQHVTQLVVSNDGNYTAFIRNRPRNPYSENDGSSHHELFLLDKNGNETPFVTGDGRVGNIKFSADNTQLYFTAKRGDDKFTSLYRIAVSGGEAQKVLSLPNNISSYDISADGNYLALLARPAEAKQQAELKKKGFKAEVYEEDLINTQLWLAQLQQRPLKADTVPIDGNVLSVAFAPKQQQLLVRVAPTALIDDNYMASQYQLVDFSGKVQQRFATVGKLDKAELSPDGSKLALIGSEDIHDPSAGRLILADVKSASLSELLPNYAGHVQDIAWRSNNELLYVGHIGTEAELGVVNARSGKASQLVKPGSGIITRVAQPANAKHSALLVNTAAHPTEVYRLSGNKLNRQTNSNPWLADISMPKQETIRHTANDGVELEGILVYPLDYQQGQRYPLIMVVHGGPEAHMSNGWLDRYASPVKLAASEGYMQFFPNYRGSTGRGVAFSKLGQNDYAGKEFDDLVDAKNYLVAQGLVDAAKVGITGGSYGGYASAWAATKQTEHFAASVMFVGISNNLSKFGTTDIANEMHLVHARSYPWQKWQWYLERSPIYHAEQAKTPILIMHGKEDTRVHPSQSMELYRYLKTHGKVPVRLVLYPGEGHGNQKAAAQLDYGMRLMRWMDHFLKQGNKDLPPHELPHADNIKAATKEKDAA</sequence>
<dbReference type="PANTHER" id="PTHR42776:SF27">
    <property type="entry name" value="DIPEPTIDYL PEPTIDASE FAMILY MEMBER 6"/>
    <property type="match status" value="1"/>
</dbReference>
<proteinExistence type="predicted"/>
<keyword evidence="6" id="KW-1185">Reference proteome</keyword>
<evidence type="ECO:0000313" key="5">
    <source>
        <dbReference type="EMBL" id="SEI00984.1"/>
    </source>
</evidence>
<dbReference type="GO" id="GO:0004177">
    <property type="term" value="F:aminopeptidase activity"/>
    <property type="evidence" value="ECO:0007669"/>
    <property type="project" value="UniProtKB-KW"/>
</dbReference>
<evidence type="ECO:0000256" key="1">
    <source>
        <dbReference type="ARBA" id="ARBA00022801"/>
    </source>
</evidence>
<dbReference type="Gene3D" id="2.120.10.30">
    <property type="entry name" value="TolB, C-terminal domain"/>
    <property type="match status" value="1"/>
</dbReference>
<dbReference type="Proteomes" id="UP000199371">
    <property type="component" value="Unassembled WGS sequence"/>
</dbReference>
<keyword evidence="5" id="KW-0031">Aminopeptidase</keyword>
<dbReference type="PANTHER" id="PTHR42776">
    <property type="entry name" value="SERINE PEPTIDASE S9 FAMILY MEMBER"/>
    <property type="match status" value="1"/>
</dbReference>
<reference evidence="6" key="1">
    <citation type="submission" date="2016-10" db="EMBL/GenBank/DDBJ databases">
        <authorList>
            <person name="Varghese N."/>
            <person name="Submissions S."/>
        </authorList>
    </citation>
    <scope>NUCLEOTIDE SEQUENCE [LARGE SCALE GENOMIC DNA]</scope>
    <source>
        <strain evidence="6">DSM 17616</strain>
    </source>
</reference>
<keyword evidence="3" id="KW-0732">Signal</keyword>
<evidence type="ECO:0000256" key="3">
    <source>
        <dbReference type="SAM" id="SignalP"/>
    </source>
</evidence>
<evidence type="ECO:0000313" key="6">
    <source>
        <dbReference type="Proteomes" id="UP000199371"/>
    </source>
</evidence>
<keyword evidence="5" id="KW-0645">Protease</keyword>
<dbReference type="InterPro" id="IPR029058">
    <property type="entry name" value="AB_hydrolase_fold"/>
</dbReference>
<dbReference type="STRING" id="173990.SAMN05660691_02759"/>
<feature type="signal peptide" evidence="3">
    <location>
        <begin position="1"/>
        <end position="21"/>
    </location>
</feature>
<protein>
    <submittedName>
        <fullName evidence="5">Dipeptidyl aminopeptidase/acylaminoacyl peptidase</fullName>
    </submittedName>
</protein>
<dbReference type="PROSITE" id="PS51257">
    <property type="entry name" value="PROKAR_LIPOPROTEIN"/>
    <property type="match status" value="1"/>
</dbReference>
<feature type="chain" id="PRO_5011662591" evidence="3">
    <location>
        <begin position="22"/>
        <end position="681"/>
    </location>
</feature>
<dbReference type="SUPFAM" id="SSF53474">
    <property type="entry name" value="alpha/beta-Hydrolases"/>
    <property type="match status" value="1"/>
</dbReference>
<dbReference type="OrthoDB" id="5800347at2"/>
<dbReference type="InterPro" id="IPR011042">
    <property type="entry name" value="6-blade_b-propeller_TolB-like"/>
</dbReference>
<dbReference type="InterPro" id="IPR001375">
    <property type="entry name" value="Peptidase_S9_cat"/>
</dbReference>
<organism evidence="5 6">
    <name type="scientific">Rheinheimera pacifica</name>
    <dbReference type="NCBI Taxonomy" id="173990"/>
    <lineage>
        <taxon>Bacteria</taxon>
        <taxon>Pseudomonadati</taxon>
        <taxon>Pseudomonadota</taxon>
        <taxon>Gammaproteobacteria</taxon>
        <taxon>Chromatiales</taxon>
        <taxon>Chromatiaceae</taxon>
        <taxon>Rheinheimera</taxon>
    </lineage>
</organism>
<dbReference type="SUPFAM" id="SSF82171">
    <property type="entry name" value="DPP6 N-terminal domain-like"/>
    <property type="match status" value="1"/>
</dbReference>
<dbReference type="RefSeq" id="WP_092794403.1">
    <property type="nucleotide sequence ID" value="NZ_FNXF01000011.1"/>
</dbReference>
<evidence type="ECO:0000259" key="4">
    <source>
        <dbReference type="Pfam" id="PF00326"/>
    </source>
</evidence>
<feature type="domain" description="Peptidase S9 prolyl oligopeptidase catalytic" evidence="4">
    <location>
        <begin position="450"/>
        <end position="654"/>
    </location>
</feature>
<gene>
    <name evidence="5" type="ORF">SAMN05660691_02759</name>
</gene>
<dbReference type="Gene3D" id="3.40.50.1820">
    <property type="entry name" value="alpha/beta hydrolase"/>
    <property type="match status" value="1"/>
</dbReference>
<dbReference type="AlphaFoldDB" id="A0A1H6MQU8"/>
<accession>A0A1H6MQU8</accession>
<evidence type="ECO:0000256" key="2">
    <source>
        <dbReference type="SAM" id="MobiDB-lite"/>
    </source>
</evidence>
<name>A0A1H6MQU8_9GAMM</name>